<dbReference type="PANTHER" id="PTHR34107">
    <property type="entry name" value="SLL0198 PROTEIN-RELATED"/>
    <property type="match status" value="1"/>
</dbReference>
<keyword evidence="3" id="KW-1185">Reference proteome</keyword>
<organism evidence="2 3">
    <name type="scientific">Dyadobacter psychrophilus</name>
    <dbReference type="NCBI Taxonomy" id="651661"/>
    <lineage>
        <taxon>Bacteria</taxon>
        <taxon>Pseudomonadati</taxon>
        <taxon>Bacteroidota</taxon>
        <taxon>Cytophagia</taxon>
        <taxon>Cytophagales</taxon>
        <taxon>Spirosomataceae</taxon>
        <taxon>Dyadobacter</taxon>
    </lineage>
</organism>
<keyword evidence="2" id="KW-0378">Hydrolase</keyword>
<accession>A0A1T5FW83</accession>
<dbReference type="InterPro" id="IPR011335">
    <property type="entry name" value="Restrct_endonuc-II-like"/>
</dbReference>
<proteinExistence type="predicted"/>
<dbReference type="GO" id="GO:0004519">
    <property type="term" value="F:endonuclease activity"/>
    <property type="evidence" value="ECO:0007669"/>
    <property type="project" value="UniProtKB-KW"/>
</dbReference>
<dbReference type="EMBL" id="FUZA01000004">
    <property type="protein sequence ID" value="SKC00439.1"/>
    <property type="molecule type" value="Genomic_DNA"/>
</dbReference>
<evidence type="ECO:0000259" key="1">
    <source>
        <dbReference type="Pfam" id="PF05685"/>
    </source>
</evidence>
<sequence>MPMPVTMKMGDLMSEKEFFQFCQMNDTLEFERDSQGNIILMSPTGLFTGGFNSRVTTELGIWNKENQLGEVFDSSTGFTLPNGAVRSPDVSFVLSEKWDALPEDELETFGHVCPDFVIEIRSKSDGLSYLQDKMKEYIANGTQLGWLIDRFDNKIHIYSADQSIFIHDSLNVMLSGEEILPGFSLNPAALLK</sequence>
<dbReference type="InterPro" id="IPR012296">
    <property type="entry name" value="Nuclease_put_TT1808"/>
</dbReference>
<dbReference type="CDD" id="cd06260">
    <property type="entry name" value="DUF820-like"/>
    <property type="match status" value="1"/>
</dbReference>
<dbReference type="InterPro" id="IPR008538">
    <property type="entry name" value="Uma2"/>
</dbReference>
<evidence type="ECO:0000313" key="2">
    <source>
        <dbReference type="EMBL" id="SKC00439.1"/>
    </source>
</evidence>
<feature type="domain" description="Putative restriction endonuclease" evidence="1">
    <location>
        <begin position="17"/>
        <end position="186"/>
    </location>
</feature>
<dbReference type="AlphaFoldDB" id="A0A1T5FW83"/>
<keyword evidence="2" id="KW-0255">Endonuclease</keyword>
<dbReference type="STRING" id="651661.SAMN05660293_03514"/>
<gene>
    <name evidence="2" type="ORF">SAMN05660293_03514</name>
</gene>
<evidence type="ECO:0000313" key="3">
    <source>
        <dbReference type="Proteomes" id="UP000190897"/>
    </source>
</evidence>
<dbReference type="Proteomes" id="UP000190897">
    <property type="component" value="Unassembled WGS sequence"/>
</dbReference>
<name>A0A1T5FW83_9BACT</name>
<reference evidence="3" key="1">
    <citation type="submission" date="2017-02" db="EMBL/GenBank/DDBJ databases">
        <authorList>
            <person name="Varghese N."/>
            <person name="Submissions S."/>
        </authorList>
    </citation>
    <scope>NUCLEOTIDE SEQUENCE [LARGE SCALE GENOMIC DNA]</scope>
    <source>
        <strain evidence="3">DSM 22270</strain>
    </source>
</reference>
<protein>
    <submittedName>
        <fullName evidence="2">Endonuclease, Uma2 family (Restriction endonuclease fold)</fullName>
    </submittedName>
</protein>
<keyword evidence="2" id="KW-0540">Nuclease</keyword>
<dbReference type="Gene3D" id="3.90.1570.10">
    <property type="entry name" value="tt1808, chain A"/>
    <property type="match status" value="1"/>
</dbReference>
<dbReference type="SUPFAM" id="SSF52980">
    <property type="entry name" value="Restriction endonuclease-like"/>
    <property type="match status" value="1"/>
</dbReference>
<dbReference type="Pfam" id="PF05685">
    <property type="entry name" value="Uma2"/>
    <property type="match status" value="1"/>
</dbReference>
<dbReference type="PANTHER" id="PTHR34107:SF6">
    <property type="entry name" value="SLR0981 PROTEIN"/>
    <property type="match status" value="1"/>
</dbReference>